<protein>
    <submittedName>
        <fullName evidence="1">Uncharacterized protein</fullName>
    </submittedName>
</protein>
<dbReference type="AlphaFoldDB" id="A0AAV7SN75"/>
<organism evidence="1 2">
    <name type="scientific">Pleurodeles waltl</name>
    <name type="common">Iberian ribbed newt</name>
    <dbReference type="NCBI Taxonomy" id="8319"/>
    <lineage>
        <taxon>Eukaryota</taxon>
        <taxon>Metazoa</taxon>
        <taxon>Chordata</taxon>
        <taxon>Craniata</taxon>
        <taxon>Vertebrata</taxon>
        <taxon>Euteleostomi</taxon>
        <taxon>Amphibia</taxon>
        <taxon>Batrachia</taxon>
        <taxon>Caudata</taxon>
        <taxon>Salamandroidea</taxon>
        <taxon>Salamandridae</taxon>
        <taxon>Pleurodelinae</taxon>
        <taxon>Pleurodeles</taxon>
    </lineage>
</organism>
<evidence type="ECO:0000313" key="2">
    <source>
        <dbReference type="Proteomes" id="UP001066276"/>
    </source>
</evidence>
<proteinExistence type="predicted"/>
<comment type="caution">
    <text evidence="1">The sequence shown here is derived from an EMBL/GenBank/DDBJ whole genome shotgun (WGS) entry which is preliminary data.</text>
</comment>
<evidence type="ECO:0000313" key="1">
    <source>
        <dbReference type="EMBL" id="KAJ1165562.1"/>
    </source>
</evidence>
<accession>A0AAV7SN75</accession>
<dbReference type="EMBL" id="JANPWB010000008">
    <property type="protein sequence ID" value="KAJ1165562.1"/>
    <property type="molecule type" value="Genomic_DNA"/>
</dbReference>
<dbReference type="Proteomes" id="UP001066276">
    <property type="component" value="Chromosome 4_2"/>
</dbReference>
<reference evidence="1" key="1">
    <citation type="journal article" date="2022" name="bioRxiv">
        <title>Sequencing and chromosome-scale assembly of the giantPleurodeles waltlgenome.</title>
        <authorList>
            <person name="Brown T."/>
            <person name="Elewa A."/>
            <person name="Iarovenko S."/>
            <person name="Subramanian E."/>
            <person name="Araus A.J."/>
            <person name="Petzold A."/>
            <person name="Susuki M."/>
            <person name="Suzuki K.-i.T."/>
            <person name="Hayashi T."/>
            <person name="Toyoda A."/>
            <person name="Oliveira C."/>
            <person name="Osipova E."/>
            <person name="Leigh N.D."/>
            <person name="Simon A."/>
            <person name="Yun M.H."/>
        </authorList>
    </citation>
    <scope>NUCLEOTIDE SEQUENCE</scope>
    <source>
        <strain evidence="1">20211129_DDA</strain>
        <tissue evidence="1">Liver</tissue>
    </source>
</reference>
<name>A0AAV7SN75_PLEWA</name>
<keyword evidence="2" id="KW-1185">Reference proteome</keyword>
<gene>
    <name evidence="1" type="ORF">NDU88_005983</name>
</gene>
<sequence>MPLGTGTDYSRWPSTLGRGCTAGHSQIEEGWLILVPAPVTVPLVVVVPPLELRRKGKLVCPLAPLPPRKPHPLSGRFCRGPQAPTATPALLLLRWRCYKTPDSSSG</sequence>